<dbReference type="InterPro" id="IPR052035">
    <property type="entry name" value="ZnF_BED_domain_contain"/>
</dbReference>
<name>A0A3L6PU73_PANMI</name>
<sequence>MPFRSVGGEGFRMYSKVLQPRFDPPSRITVARDCIQRYIEEKPKLKKILKNHRICLTTDTWTSKQNLNYMSLTAHWIDDHWKLQKRILNFCSVADHKGETLGKRVEECLLDWRIDRLFTVTVDNASSNDKLIEYLKGVCEDWNGVVLKNKFLHVRCCAHIVNLVVKSGLEEHNHSIEKIRTAVKFVRSSPSRLKIFKKCAELEKISSRSLLTLDLETRWNATYLMLENAEKFEKAFARLAKVCRPFREYFANRDPPDPDDWQSARRILCFLKLFEKMRRMKRIHGIF</sequence>
<dbReference type="Proteomes" id="UP000275267">
    <property type="component" value="Unassembled WGS sequence"/>
</dbReference>
<dbReference type="EMBL" id="PQIB02000015">
    <property type="protein sequence ID" value="RLM65278.1"/>
    <property type="molecule type" value="Genomic_DNA"/>
</dbReference>
<reference evidence="2" key="1">
    <citation type="journal article" date="2019" name="Nat. Commun.">
        <title>The genome of broomcorn millet.</title>
        <authorList>
            <person name="Zou C."/>
            <person name="Miki D."/>
            <person name="Li D."/>
            <person name="Tang Q."/>
            <person name="Xiao L."/>
            <person name="Rajput S."/>
            <person name="Deng P."/>
            <person name="Jia W."/>
            <person name="Huang R."/>
            <person name="Zhang M."/>
            <person name="Sun Y."/>
            <person name="Hu J."/>
            <person name="Fu X."/>
            <person name="Schnable P.S."/>
            <person name="Li F."/>
            <person name="Zhang H."/>
            <person name="Feng B."/>
            <person name="Zhu X."/>
            <person name="Liu R."/>
            <person name="Schnable J.C."/>
            <person name="Zhu J.-K."/>
            <person name="Zhang H."/>
        </authorList>
    </citation>
    <scope>NUCLEOTIDE SEQUENCE [LARGE SCALE GENOMIC DNA]</scope>
</reference>
<dbReference type="PANTHER" id="PTHR46481">
    <property type="entry name" value="ZINC FINGER BED DOMAIN-CONTAINING PROTEIN 4"/>
    <property type="match status" value="1"/>
</dbReference>
<evidence type="ECO:0000313" key="2">
    <source>
        <dbReference type="Proteomes" id="UP000275267"/>
    </source>
</evidence>
<protein>
    <recommendedName>
        <fullName evidence="3">Zinc finger BED domain-containing protein RICESLEEPER 2-like</fullName>
    </recommendedName>
</protein>
<evidence type="ECO:0008006" key="3">
    <source>
        <dbReference type="Google" id="ProtNLM"/>
    </source>
</evidence>
<dbReference type="AlphaFoldDB" id="A0A3L6PU73"/>
<dbReference type="InterPro" id="IPR012337">
    <property type="entry name" value="RNaseH-like_sf"/>
</dbReference>
<gene>
    <name evidence="1" type="ORF">C2845_PM16G24950</name>
</gene>
<dbReference type="STRING" id="4540.A0A3L6PU73"/>
<dbReference type="OrthoDB" id="785030at2759"/>
<proteinExistence type="predicted"/>
<accession>A0A3L6PU73</accession>
<dbReference type="PANTHER" id="PTHR46481:SF7">
    <property type="entry name" value="ZINC FINGER BED DOMAIN-CONTAINING PROTEIN RICESLEEPER 2-LIKE"/>
    <property type="match status" value="1"/>
</dbReference>
<keyword evidence="2" id="KW-1185">Reference proteome</keyword>
<organism evidence="1 2">
    <name type="scientific">Panicum miliaceum</name>
    <name type="common">Proso millet</name>
    <name type="synonym">Broomcorn millet</name>
    <dbReference type="NCBI Taxonomy" id="4540"/>
    <lineage>
        <taxon>Eukaryota</taxon>
        <taxon>Viridiplantae</taxon>
        <taxon>Streptophyta</taxon>
        <taxon>Embryophyta</taxon>
        <taxon>Tracheophyta</taxon>
        <taxon>Spermatophyta</taxon>
        <taxon>Magnoliopsida</taxon>
        <taxon>Liliopsida</taxon>
        <taxon>Poales</taxon>
        <taxon>Poaceae</taxon>
        <taxon>PACMAD clade</taxon>
        <taxon>Panicoideae</taxon>
        <taxon>Panicodae</taxon>
        <taxon>Paniceae</taxon>
        <taxon>Panicinae</taxon>
        <taxon>Panicum</taxon>
        <taxon>Panicum sect. Panicum</taxon>
    </lineage>
</organism>
<evidence type="ECO:0000313" key="1">
    <source>
        <dbReference type="EMBL" id="RLM65278.1"/>
    </source>
</evidence>
<comment type="caution">
    <text evidence="1">The sequence shown here is derived from an EMBL/GenBank/DDBJ whole genome shotgun (WGS) entry which is preliminary data.</text>
</comment>
<dbReference type="SUPFAM" id="SSF53098">
    <property type="entry name" value="Ribonuclease H-like"/>
    <property type="match status" value="1"/>
</dbReference>